<gene>
    <name evidence="7" type="ORF">SAMN05421811_11646</name>
</gene>
<dbReference type="RefSeq" id="WP_091090689.1">
    <property type="nucleotide sequence ID" value="NZ_FOHX01000016.1"/>
</dbReference>
<dbReference type="STRING" id="568860.SAMN05421811_11646"/>
<keyword evidence="4" id="KW-0560">Oxidoreductase</keyword>
<dbReference type="InterPro" id="IPR013154">
    <property type="entry name" value="ADH-like_N"/>
</dbReference>
<evidence type="ECO:0000256" key="2">
    <source>
        <dbReference type="ARBA" id="ARBA00022723"/>
    </source>
</evidence>
<keyword evidence="2" id="KW-0479">Metal-binding</keyword>
<evidence type="ECO:0000259" key="6">
    <source>
        <dbReference type="Pfam" id="PF16912"/>
    </source>
</evidence>
<dbReference type="GO" id="GO:0016491">
    <property type="term" value="F:oxidoreductase activity"/>
    <property type="evidence" value="ECO:0007669"/>
    <property type="project" value="UniProtKB-KW"/>
</dbReference>
<dbReference type="InterPro" id="IPR011032">
    <property type="entry name" value="GroES-like_sf"/>
</dbReference>
<comment type="cofactor">
    <cofactor evidence="1">
        <name>Zn(2+)</name>
        <dbReference type="ChEBI" id="CHEBI:29105"/>
    </cofactor>
</comment>
<dbReference type="InterPro" id="IPR031640">
    <property type="entry name" value="Glu_dehyd_C"/>
</dbReference>
<dbReference type="Pfam" id="PF16912">
    <property type="entry name" value="Glu_dehyd_C"/>
    <property type="match status" value="1"/>
</dbReference>
<dbReference type="GO" id="GO:0046872">
    <property type="term" value="F:metal ion binding"/>
    <property type="evidence" value="ECO:0007669"/>
    <property type="project" value="UniProtKB-KW"/>
</dbReference>
<dbReference type="PANTHER" id="PTHR43189">
    <property type="entry name" value="ZINC-TYPE ALCOHOL DEHYDROGENASE-LIKE PROTEIN C1198.01-RELATED"/>
    <property type="match status" value="1"/>
</dbReference>
<organism evidence="7 8">
    <name type="scientific">Nonomuraea wenchangensis</name>
    <dbReference type="NCBI Taxonomy" id="568860"/>
    <lineage>
        <taxon>Bacteria</taxon>
        <taxon>Bacillati</taxon>
        <taxon>Actinomycetota</taxon>
        <taxon>Actinomycetes</taxon>
        <taxon>Streptosporangiales</taxon>
        <taxon>Streptosporangiaceae</taxon>
        <taxon>Nonomuraea</taxon>
    </lineage>
</organism>
<evidence type="ECO:0000313" key="7">
    <source>
        <dbReference type="EMBL" id="SEU38811.1"/>
    </source>
</evidence>
<reference evidence="7 8" key="1">
    <citation type="submission" date="2016-10" db="EMBL/GenBank/DDBJ databases">
        <authorList>
            <person name="de Groot N.N."/>
        </authorList>
    </citation>
    <scope>NUCLEOTIDE SEQUENCE [LARGE SCALE GENOMIC DNA]</scope>
    <source>
        <strain evidence="7 8">CGMCC 4.5598</strain>
    </source>
</reference>
<dbReference type="Proteomes" id="UP000199361">
    <property type="component" value="Unassembled WGS sequence"/>
</dbReference>
<evidence type="ECO:0000256" key="3">
    <source>
        <dbReference type="ARBA" id="ARBA00022833"/>
    </source>
</evidence>
<dbReference type="SUPFAM" id="SSF51735">
    <property type="entry name" value="NAD(P)-binding Rossmann-fold domains"/>
    <property type="match status" value="1"/>
</dbReference>
<keyword evidence="3" id="KW-0862">Zinc</keyword>
<dbReference type="AlphaFoldDB" id="A0A1I0LG70"/>
<dbReference type="InterPro" id="IPR036291">
    <property type="entry name" value="NAD(P)-bd_dom_sf"/>
</dbReference>
<dbReference type="EMBL" id="FOHX01000016">
    <property type="protein sequence ID" value="SEU38811.1"/>
    <property type="molecule type" value="Genomic_DNA"/>
</dbReference>
<name>A0A1I0LG70_9ACTN</name>
<dbReference type="Gene3D" id="3.40.50.720">
    <property type="entry name" value="NAD(P)-binding Rossmann-like Domain"/>
    <property type="match status" value="1"/>
</dbReference>
<sequence length="351" mass="37489">MRALTFAPGKKGTLEVTELPEPAPGPGELLVEGLALGICGTDRELAAAEYGWSPPGRERMVIGHESFGRVLEAPDDTAFSAGDLVVGVVRRPDPVPCGACARGEFDMCRNGQYTERGIKERDGYASERWTVESDYAVRLDPSLEHVGVLTEPASVVAKAWDQIWRIGSRAYFEPAKVLVTGAGPIGLLAAMMGRQRGLELHVVDRSPKGLKSELVEALGGTYYSDSSLAPLARLQPDIIIECTGAGQLVIDAMTATAASGIVCLCGLAAGGRTHRVDAGVINRDIVLENDVVFGTVNANQHHFASAAEALAKADREWLERLITRRVPLERATQALEPVQGDVKVVVELNAS</sequence>
<dbReference type="PANTHER" id="PTHR43189:SF2">
    <property type="entry name" value="GLUCOSE 1-DEHYDROGENASE"/>
    <property type="match status" value="1"/>
</dbReference>
<protein>
    <submittedName>
        <fullName evidence="7">Threonine dehydrogenase</fullName>
    </submittedName>
</protein>
<feature type="domain" description="Alcohol dehydrogenase-like N-terminal" evidence="5">
    <location>
        <begin position="25"/>
        <end position="139"/>
    </location>
</feature>
<feature type="domain" description="Glucose dehydrogenase C-terminal" evidence="6">
    <location>
        <begin position="145"/>
        <end position="348"/>
    </location>
</feature>
<dbReference type="Gene3D" id="3.90.180.10">
    <property type="entry name" value="Medium-chain alcohol dehydrogenases, catalytic domain"/>
    <property type="match status" value="1"/>
</dbReference>
<dbReference type="Pfam" id="PF08240">
    <property type="entry name" value="ADH_N"/>
    <property type="match status" value="1"/>
</dbReference>
<evidence type="ECO:0000313" key="8">
    <source>
        <dbReference type="Proteomes" id="UP000199361"/>
    </source>
</evidence>
<dbReference type="SUPFAM" id="SSF50129">
    <property type="entry name" value="GroES-like"/>
    <property type="match status" value="1"/>
</dbReference>
<proteinExistence type="predicted"/>
<accession>A0A1I0LG70</accession>
<dbReference type="CDD" id="cd08230">
    <property type="entry name" value="glucose_DH"/>
    <property type="match status" value="1"/>
</dbReference>
<evidence type="ECO:0000259" key="5">
    <source>
        <dbReference type="Pfam" id="PF08240"/>
    </source>
</evidence>
<evidence type="ECO:0000256" key="1">
    <source>
        <dbReference type="ARBA" id="ARBA00001947"/>
    </source>
</evidence>
<dbReference type="OrthoDB" id="9797931at2"/>
<evidence type="ECO:0000256" key="4">
    <source>
        <dbReference type="ARBA" id="ARBA00023002"/>
    </source>
</evidence>
<keyword evidence="8" id="KW-1185">Reference proteome</keyword>